<sequence length="91" mass="11259">MTYRCQLKSILQAKLFTKILESEYWTLKHSLIRKIESLCLRTFLWSFREISLLKEHYYVRHRKSWIDEGLDFQRKNCSDFMSIMNYSFHMP</sequence>
<proteinExistence type="predicted"/>
<dbReference type="EMBL" id="CMVM020000144">
    <property type="status" value="NOT_ANNOTATED_CDS"/>
    <property type="molecule type" value="Genomic_DNA"/>
</dbReference>
<accession>A0A8R1TUR1</accession>
<dbReference type="Proteomes" id="UP000024404">
    <property type="component" value="Unassembled WGS sequence"/>
</dbReference>
<dbReference type="AlphaFoldDB" id="A0A8R1TUR1"/>
<evidence type="ECO:0000313" key="1">
    <source>
        <dbReference type="EnsemblMetazoa" id="OVOC4771.1"/>
    </source>
</evidence>
<reference evidence="1" key="2">
    <citation type="submission" date="2022-06" db="UniProtKB">
        <authorList>
            <consortium name="EnsemblMetazoa"/>
        </authorList>
    </citation>
    <scope>IDENTIFICATION</scope>
</reference>
<reference evidence="2" key="1">
    <citation type="submission" date="2013-10" db="EMBL/GenBank/DDBJ databases">
        <title>Genome sequencing of Onchocerca volvulus.</title>
        <authorList>
            <person name="Cotton J."/>
            <person name="Tsai J."/>
            <person name="Stanley E."/>
            <person name="Tracey A."/>
            <person name="Holroyd N."/>
            <person name="Lustigman S."/>
            <person name="Berriman M."/>
        </authorList>
    </citation>
    <scope>NUCLEOTIDE SEQUENCE</scope>
</reference>
<protein>
    <submittedName>
        <fullName evidence="1">Uncharacterized protein</fullName>
    </submittedName>
</protein>
<dbReference type="EnsemblMetazoa" id="OVOC4771.1">
    <property type="protein sequence ID" value="OVOC4771.1"/>
    <property type="gene ID" value="WBGene00241580"/>
</dbReference>
<keyword evidence="2" id="KW-1185">Reference proteome</keyword>
<name>A0A8R1TUR1_ONCVO</name>
<evidence type="ECO:0000313" key="2">
    <source>
        <dbReference type="Proteomes" id="UP000024404"/>
    </source>
</evidence>
<organism evidence="1 2">
    <name type="scientific">Onchocerca volvulus</name>
    <dbReference type="NCBI Taxonomy" id="6282"/>
    <lineage>
        <taxon>Eukaryota</taxon>
        <taxon>Metazoa</taxon>
        <taxon>Ecdysozoa</taxon>
        <taxon>Nematoda</taxon>
        <taxon>Chromadorea</taxon>
        <taxon>Rhabditida</taxon>
        <taxon>Spirurina</taxon>
        <taxon>Spiruromorpha</taxon>
        <taxon>Filarioidea</taxon>
        <taxon>Onchocercidae</taxon>
        <taxon>Onchocerca</taxon>
    </lineage>
</organism>